<gene>
    <name evidence="1" type="ORF">N868_17105</name>
</gene>
<evidence type="ECO:0000313" key="1">
    <source>
        <dbReference type="EMBL" id="KGM11513.1"/>
    </source>
</evidence>
<dbReference type="Proteomes" id="UP000029839">
    <property type="component" value="Unassembled WGS sequence"/>
</dbReference>
<dbReference type="RefSeq" id="WP_052426026.1">
    <property type="nucleotide sequence ID" value="NZ_AXCY01000019.1"/>
</dbReference>
<dbReference type="OrthoDB" id="5193143at2"/>
<accession>A0A0A0BST9</accession>
<reference evidence="1 2" key="1">
    <citation type="submission" date="2013-08" db="EMBL/GenBank/DDBJ databases">
        <title>Genome sequencing of Cellulomonas carbonis T26.</title>
        <authorList>
            <person name="Chen F."/>
            <person name="Li Y."/>
            <person name="Wang G."/>
        </authorList>
    </citation>
    <scope>NUCLEOTIDE SEQUENCE [LARGE SCALE GENOMIC DNA]</scope>
    <source>
        <strain evidence="1 2">T26</strain>
    </source>
</reference>
<proteinExistence type="predicted"/>
<name>A0A0A0BST9_9CELL</name>
<keyword evidence="2" id="KW-1185">Reference proteome</keyword>
<protein>
    <submittedName>
        <fullName evidence="1">Uncharacterized protein</fullName>
    </submittedName>
</protein>
<sequence length="82" mass="8833">MGELVGLPALVDSVALRDVRGDRGLQATWHDDDGVVVLSTWRQGRCVATVRLAPADAAALIALLADGIERHERGRHGWRPVA</sequence>
<organism evidence="1 2">
    <name type="scientific">Cellulomonas carbonis T26</name>
    <dbReference type="NCBI Taxonomy" id="947969"/>
    <lineage>
        <taxon>Bacteria</taxon>
        <taxon>Bacillati</taxon>
        <taxon>Actinomycetota</taxon>
        <taxon>Actinomycetes</taxon>
        <taxon>Micrococcales</taxon>
        <taxon>Cellulomonadaceae</taxon>
        <taxon>Cellulomonas</taxon>
    </lineage>
</organism>
<dbReference type="EMBL" id="AXCY01000019">
    <property type="protein sequence ID" value="KGM11513.1"/>
    <property type="molecule type" value="Genomic_DNA"/>
</dbReference>
<comment type="caution">
    <text evidence="1">The sequence shown here is derived from an EMBL/GenBank/DDBJ whole genome shotgun (WGS) entry which is preliminary data.</text>
</comment>
<dbReference type="AlphaFoldDB" id="A0A0A0BST9"/>
<evidence type="ECO:0000313" key="2">
    <source>
        <dbReference type="Proteomes" id="UP000029839"/>
    </source>
</evidence>
<reference evidence="1 2" key="2">
    <citation type="journal article" date="2015" name="Stand. Genomic Sci.">
        <title>Draft genome sequence of Cellulomonas carbonis T26(T) and comparative analysis of six Cellulomonas genomes.</title>
        <authorList>
            <person name="Zhuang W."/>
            <person name="Zhang S."/>
            <person name="Xia X."/>
            <person name="Wang G."/>
        </authorList>
    </citation>
    <scope>NUCLEOTIDE SEQUENCE [LARGE SCALE GENOMIC DNA]</scope>
    <source>
        <strain evidence="1 2">T26</strain>
    </source>
</reference>